<keyword evidence="2" id="KW-1185">Reference proteome</keyword>
<dbReference type="EMBL" id="BPWL01000008">
    <property type="protein sequence ID" value="GJJ12767.1"/>
    <property type="molecule type" value="Genomic_DNA"/>
</dbReference>
<organism evidence="1 2">
    <name type="scientific">Clathrus columnatus</name>
    <dbReference type="NCBI Taxonomy" id="1419009"/>
    <lineage>
        <taxon>Eukaryota</taxon>
        <taxon>Fungi</taxon>
        <taxon>Dikarya</taxon>
        <taxon>Basidiomycota</taxon>
        <taxon>Agaricomycotina</taxon>
        <taxon>Agaricomycetes</taxon>
        <taxon>Phallomycetidae</taxon>
        <taxon>Phallales</taxon>
        <taxon>Clathraceae</taxon>
        <taxon>Clathrus</taxon>
    </lineage>
</organism>
<accession>A0AAV5ADR2</accession>
<protein>
    <submittedName>
        <fullName evidence="1">Uncharacterized protein</fullName>
    </submittedName>
</protein>
<proteinExistence type="predicted"/>
<evidence type="ECO:0000313" key="2">
    <source>
        <dbReference type="Proteomes" id="UP001050691"/>
    </source>
</evidence>
<sequence>MPGISTPPPPQSPATFEDVANSAGYTPAVLAGFEDEYDMNDIVKTLRDLVTMGQHLEECIEHMEQRVIAMDEQVTEAGIWAAQSPNWIRYEYEIIERPSVVILAVAYHLIENASQFDSIS</sequence>
<dbReference type="AlphaFoldDB" id="A0AAV5ADR2"/>
<comment type="caution">
    <text evidence="1">The sequence shown here is derived from an EMBL/GenBank/DDBJ whole genome shotgun (WGS) entry which is preliminary data.</text>
</comment>
<dbReference type="Proteomes" id="UP001050691">
    <property type="component" value="Unassembled WGS sequence"/>
</dbReference>
<evidence type="ECO:0000313" key="1">
    <source>
        <dbReference type="EMBL" id="GJJ12767.1"/>
    </source>
</evidence>
<name>A0AAV5ADR2_9AGAM</name>
<reference evidence="1" key="1">
    <citation type="submission" date="2021-10" db="EMBL/GenBank/DDBJ databases">
        <title>De novo Genome Assembly of Clathrus columnatus (Basidiomycota, Fungi) Using Illumina and Nanopore Sequence Data.</title>
        <authorList>
            <person name="Ogiso-Tanaka E."/>
            <person name="Itagaki H."/>
            <person name="Hosoya T."/>
            <person name="Hosaka K."/>
        </authorList>
    </citation>
    <scope>NUCLEOTIDE SEQUENCE</scope>
    <source>
        <strain evidence="1">MO-923</strain>
    </source>
</reference>
<gene>
    <name evidence="1" type="ORF">Clacol_007012</name>
</gene>